<proteinExistence type="predicted"/>
<dbReference type="EMBL" id="JABBNT010000001">
    <property type="protein sequence ID" value="NMM43512.1"/>
    <property type="molecule type" value="Genomic_DNA"/>
</dbReference>
<dbReference type="Pfam" id="PF07372">
    <property type="entry name" value="DUF1491"/>
    <property type="match status" value="1"/>
</dbReference>
<organism evidence="1 2">
    <name type="scientific">Pacificispira spongiicola</name>
    <dbReference type="NCBI Taxonomy" id="2729598"/>
    <lineage>
        <taxon>Bacteria</taxon>
        <taxon>Pseudomonadati</taxon>
        <taxon>Pseudomonadota</taxon>
        <taxon>Alphaproteobacteria</taxon>
        <taxon>Rhodospirillales</taxon>
        <taxon>Rhodospirillaceae</taxon>
        <taxon>Pacificispira</taxon>
    </lineage>
</organism>
<name>A0A7Y0DXN8_9PROT</name>
<dbReference type="RefSeq" id="WP_169623784.1">
    <property type="nucleotide sequence ID" value="NZ_JABBNT010000001.1"/>
</dbReference>
<dbReference type="AlphaFoldDB" id="A0A7Y0DXN8"/>
<dbReference type="InterPro" id="IPR009964">
    <property type="entry name" value="DUF1491"/>
</dbReference>
<comment type="caution">
    <text evidence="1">The sequence shown here is derived from an EMBL/GenBank/DDBJ whole genome shotgun (WGS) entry which is preliminary data.</text>
</comment>
<keyword evidence="2" id="KW-1185">Reference proteome</keyword>
<dbReference type="Gene3D" id="3.40.1530.20">
    <property type="entry name" value="Protein of unknown function (DUF1491)"/>
    <property type="match status" value="1"/>
</dbReference>
<dbReference type="Proteomes" id="UP000539372">
    <property type="component" value="Unassembled WGS sequence"/>
</dbReference>
<evidence type="ECO:0000313" key="2">
    <source>
        <dbReference type="Proteomes" id="UP000539372"/>
    </source>
</evidence>
<sequence>MQDDRLPTKMWLQAGLALCSGRGISAMVLQSGDPHTGVVLVKIATLDGKCRLLTQQRDIDGNLTWMDALPSDATPDEADADAYIGRARQRDPDLWIVEIEDRSGANPFDSDH</sequence>
<accession>A0A7Y0DXN8</accession>
<evidence type="ECO:0000313" key="1">
    <source>
        <dbReference type="EMBL" id="NMM43512.1"/>
    </source>
</evidence>
<protein>
    <submittedName>
        <fullName evidence="1">DUF1491 family protein</fullName>
    </submittedName>
</protein>
<gene>
    <name evidence="1" type="ORF">HH303_03410</name>
</gene>
<reference evidence="1 2" key="1">
    <citation type="submission" date="2020-04" db="EMBL/GenBank/DDBJ databases">
        <title>Rhodospirillaceae bacterium KN72 isolated from deep sea.</title>
        <authorList>
            <person name="Zhang D.-C."/>
        </authorList>
    </citation>
    <scope>NUCLEOTIDE SEQUENCE [LARGE SCALE GENOMIC DNA]</scope>
    <source>
        <strain evidence="1 2">KN72</strain>
    </source>
</reference>